<keyword evidence="3 6" id="KW-0418">Kinase</keyword>
<reference evidence="6 7" key="1">
    <citation type="submission" date="2018-03" db="EMBL/GenBank/DDBJ databases">
        <title>Adhaeribacter sp. HMF7605 Genome sequencing and assembly.</title>
        <authorList>
            <person name="Kang H."/>
            <person name="Kang J."/>
            <person name="Cha I."/>
            <person name="Kim H."/>
            <person name="Joh K."/>
        </authorList>
    </citation>
    <scope>NUCLEOTIDE SEQUENCE [LARGE SCALE GENOMIC DNA]</scope>
    <source>
        <strain evidence="6 7">HMF7605</strain>
    </source>
</reference>
<dbReference type="GO" id="GO:0005975">
    <property type="term" value="P:carbohydrate metabolic process"/>
    <property type="evidence" value="ECO:0007669"/>
    <property type="project" value="InterPro"/>
</dbReference>
<dbReference type="CDD" id="cd07809">
    <property type="entry name" value="ASKHA_NBD_FGGY_BaXK-like"/>
    <property type="match status" value="1"/>
</dbReference>
<dbReference type="PANTHER" id="PTHR43095:SF5">
    <property type="entry name" value="XYLULOSE KINASE"/>
    <property type="match status" value="1"/>
</dbReference>
<dbReference type="AlphaFoldDB" id="A0A2T2YAM7"/>
<dbReference type="SUPFAM" id="SSF53067">
    <property type="entry name" value="Actin-like ATPase domain"/>
    <property type="match status" value="2"/>
</dbReference>
<evidence type="ECO:0000256" key="3">
    <source>
        <dbReference type="ARBA" id="ARBA00022777"/>
    </source>
</evidence>
<protein>
    <submittedName>
        <fullName evidence="6">Carbohydrate kinase</fullName>
    </submittedName>
</protein>
<proteinExistence type="inferred from homology"/>
<dbReference type="Pfam" id="PF02782">
    <property type="entry name" value="FGGY_C"/>
    <property type="match status" value="1"/>
</dbReference>
<dbReference type="Gene3D" id="3.30.420.40">
    <property type="match status" value="2"/>
</dbReference>
<dbReference type="PANTHER" id="PTHR43095">
    <property type="entry name" value="SUGAR KINASE"/>
    <property type="match status" value="1"/>
</dbReference>
<keyword evidence="2" id="KW-0808">Transferase</keyword>
<accession>A0A2T2YAM7</accession>
<gene>
    <name evidence="6" type="ORF">AHMF7605_03015</name>
</gene>
<dbReference type="Proteomes" id="UP000240357">
    <property type="component" value="Unassembled WGS sequence"/>
</dbReference>
<dbReference type="OrthoDB" id="9805576at2"/>
<dbReference type="InterPro" id="IPR018484">
    <property type="entry name" value="FGGY_N"/>
</dbReference>
<evidence type="ECO:0000313" key="6">
    <source>
        <dbReference type="EMBL" id="PSR52567.1"/>
    </source>
</evidence>
<evidence type="ECO:0000259" key="5">
    <source>
        <dbReference type="Pfam" id="PF02782"/>
    </source>
</evidence>
<dbReference type="EMBL" id="PYFT01000001">
    <property type="protein sequence ID" value="PSR52567.1"/>
    <property type="molecule type" value="Genomic_DNA"/>
</dbReference>
<evidence type="ECO:0000256" key="2">
    <source>
        <dbReference type="ARBA" id="ARBA00022679"/>
    </source>
</evidence>
<dbReference type="InterPro" id="IPR043129">
    <property type="entry name" value="ATPase_NBD"/>
</dbReference>
<comment type="similarity">
    <text evidence="1">Belongs to the FGGY kinase family.</text>
</comment>
<evidence type="ECO:0000259" key="4">
    <source>
        <dbReference type="Pfam" id="PF00370"/>
    </source>
</evidence>
<dbReference type="GO" id="GO:0016301">
    <property type="term" value="F:kinase activity"/>
    <property type="evidence" value="ECO:0007669"/>
    <property type="project" value="UniProtKB-KW"/>
</dbReference>
<feature type="domain" description="Carbohydrate kinase FGGY N-terminal" evidence="4">
    <location>
        <begin position="2"/>
        <end position="247"/>
    </location>
</feature>
<sequence length="504" mass="55048">MYLLGYDIGSSSVKATLIDAATGVVLLSAFAPAQEMGMMVKQEGWAEQDPERWWYYLREVTHRVIREGRIQVADIKAIGIAYQMHGLVVVDENQEVLRPSIIWCDSRAVSLGDKAFRAIGPETCLSCYLNSPGNFTASKLKWVKENEPEIFRRVHKFMLPGDFIAMKLSGKIQTTASGLSEGILWNFKENAPAFDLLDHYGIPAELIPEIVPSFGLQAEVSAPAAEELGLAAGTPIAYRAGDQPNNAFSLNVLHPGEIAATAGTSGVIYGVNNQFTYDPESRVNTFLHVNHTPEQPSTGTLLCVNGTGILNSWLRKTVFTSEKNNASYTYEEINDLAQSVAPGAEGLLILPFGNGAERFLKNQQVGAHIAGLSFNQHTPAHLARAAQEGIIFALRYGFDIMKGLQINARTVKAGDANMFLSPLFAQTFATVTNTVVELYNTDGSQGAARGAGVGAGIYADYSQAFVGLRRTRAVEPETQLQEQYEAIYQDWLAELQVQLNRFSA</sequence>
<dbReference type="InterPro" id="IPR018485">
    <property type="entry name" value="FGGY_C"/>
</dbReference>
<evidence type="ECO:0000313" key="7">
    <source>
        <dbReference type="Proteomes" id="UP000240357"/>
    </source>
</evidence>
<dbReference type="RefSeq" id="WP_106926316.1">
    <property type="nucleotide sequence ID" value="NZ_PYFT01000001.1"/>
</dbReference>
<keyword evidence="7" id="KW-1185">Reference proteome</keyword>
<name>A0A2T2YAM7_9BACT</name>
<dbReference type="InterPro" id="IPR000577">
    <property type="entry name" value="Carb_kinase_FGGY"/>
</dbReference>
<dbReference type="Pfam" id="PF00370">
    <property type="entry name" value="FGGY_N"/>
    <property type="match status" value="1"/>
</dbReference>
<dbReference type="PIRSF" id="PIRSF000538">
    <property type="entry name" value="GlpK"/>
    <property type="match status" value="1"/>
</dbReference>
<dbReference type="InterPro" id="IPR050406">
    <property type="entry name" value="FGGY_Carb_Kinase"/>
</dbReference>
<organism evidence="6 7">
    <name type="scientific">Adhaeribacter arboris</name>
    <dbReference type="NCBI Taxonomy" id="2072846"/>
    <lineage>
        <taxon>Bacteria</taxon>
        <taxon>Pseudomonadati</taxon>
        <taxon>Bacteroidota</taxon>
        <taxon>Cytophagia</taxon>
        <taxon>Cytophagales</taxon>
        <taxon>Hymenobacteraceae</taxon>
        <taxon>Adhaeribacter</taxon>
    </lineage>
</organism>
<evidence type="ECO:0000256" key="1">
    <source>
        <dbReference type="ARBA" id="ARBA00009156"/>
    </source>
</evidence>
<comment type="caution">
    <text evidence="6">The sequence shown here is derived from an EMBL/GenBank/DDBJ whole genome shotgun (WGS) entry which is preliminary data.</text>
</comment>
<feature type="domain" description="Carbohydrate kinase FGGY C-terminal" evidence="5">
    <location>
        <begin position="259"/>
        <end position="451"/>
    </location>
</feature>